<dbReference type="InterPro" id="IPR017926">
    <property type="entry name" value="GATASE"/>
</dbReference>
<evidence type="ECO:0000313" key="8">
    <source>
        <dbReference type="Proteomes" id="UP000236290"/>
    </source>
</evidence>
<dbReference type="SUPFAM" id="SSF52317">
    <property type="entry name" value="Class I glutamine amidotransferase-like"/>
    <property type="match status" value="1"/>
</dbReference>
<dbReference type="OrthoDB" id="1724632at2759"/>
<evidence type="ECO:0000313" key="7">
    <source>
        <dbReference type="EMBL" id="PNP58905.1"/>
    </source>
</evidence>
<organism evidence="7 8">
    <name type="scientific">Trichoderma harzianum</name>
    <name type="common">Hypocrea lixii</name>
    <dbReference type="NCBI Taxonomy" id="5544"/>
    <lineage>
        <taxon>Eukaryota</taxon>
        <taxon>Fungi</taxon>
        <taxon>Dikarya</taxon>
        <taxon>Ascomycota</taxon>
        <taxon>Pezizomycotina</taxon>
        <taxon>Sordariomycetes</taxon>
        <taxon>Hypocreomycetidae</taxon>
        <taxon>Hypocreales</taxon>
        <taxon>Hypocreaceae</taxon>
        <taxon>Trichoderma</taxon>
    </lineage>
</organism>
<gene>
    <name evidence="7" type="ORF">THARTR1_01153</name>
</gene>
<dbReference type="EMBL" id="MTYI01000016">
    <property type="protein sequence ID" value="PNP58905.1"/>
    <property type="molecule type" value="Genomic_DNA"/>
</dbReference>
<protein>
    <recommendedName>
        <fullName evidence="6">Glutamine amidotransferase domain-containing protein</fullName>
    </recommendedName>
</protein>
<dbReference type="GO" id="GO:0003921">
    <property type="term" value="F:GMP synthase activity"/>
    <property type="evidence" value="ECO:0007669"/>
    <property type="project" value="TreeGrafter"/>
</dbReference>
<evidence type="ECO:0000256" key="1">
    <source>
        <dbReference type="ARBA" id="ARBA00022598"/>
    </source>
</evidence>
<dbReference type="PANTHER" id="PTHR11922:SF2">
    <property type="entry name" value="GMP SYNTHASE [GLUTAMINE-HYDROLYZING]"/>
    <property type="match status" value="1"/>
</dbReference>
<dbReference type="InterPro" id="IPR029062">
    <property type="entry name" value="Class_I_gatase-like"/>
</dbReference>
<keyword evidence="5" id="KW-0067">ATP-binding</keyword>
<keyword evidence="4" id="KW-0658">Purine biosynthesis</keyword>
<dbReference type="PANTHER" id="PTHR11922">
    <property type="entry name" value="GMP SYNTHASE-RELATED"/>
    <property type="match status" value="1"/>
</dbReference>
<dbReference type="Gene3D" id="3.40.50.880">
    <property type="match status" value="1"/>
</dbReference>
<evidence type="ECO:0000256" key="4">
    <source>
        <dbReference type="ARBA" id="ARBA00022755"/>
    </source>
</evidence>
<evidence type="ECO:0000259" key="6">
    <source>
        <dbReference type="Pfam" id="PF00117"/>
    </source>
</evidence>
<evidence type="ECO:0000256" key="5">
    <source>
        <dbReference type="ARBA" id="ARBA00022840"/>
    </source>
</evidence>
<dbReference type="PROSITE" id="PS51273">
    <property type="entry name" value="GATASE_TYPE_1"/>
    <property type="match status" value="1"/>
</dbReference>
<accession>A0A2K0UMC7</accession>
<comment type="caution">
    <text evidence="7">The sequence shown here is derived from an EMBL/GenBank/DDBJ whole genome shotgun (WGS) entry which is preliminary data.</text>
</comment>
<proteinExistence type="predicted"/>
<reference evidence="7 8" key="1">
    <citation type="submission" date="2017-02" db="EMBL/GenBank/DDBJ databases">
        <title>Genomes of Trichoderma spp. with biocontrol activity.</title>
        <authorList>
            <person name="Gardiner D."/>
            <person name="Kazan K."/>
            <person name="Vos C."/>
            <person name="Harvey P."/>
        </authorList>
    </citation>
    <scope>NUCLEOTIDE SEQUENCE [LARGE SCALE GENOMIC DNA]</scope>
    <source>
        <strain evidence="7 8">Tr1</strain>
    </source>
</reference>
<sequence>MHAYMSHFDKLVRLPSGLVVVAKTANSEFAGIAHQTKPMFRIQFHPELKHAPRGSELLRNFSVNIYKAQPN</sequence>
<keyword evidence="2" id="KW-0547">Nucleotide-binding</keyword>
<dbReference type="GO" id="GO:0005829">
    <property type="term" value="C:cytosol"/>
    <property type="evidence" value="ECO:0007669"/>
    <property type="project" value="TreeGrafter"/>
</dbReference>
<evidence type="ECO:0000256" key="2">
    <source>
        <dbReference type="ARBA" id="ARBA00022741"/>
    </source>
</evidence>
<dbReference type="Proteomes" id="UP000236290">
    <property type="component" value="Unassembled WGS sequence"/>
</dbReference>
<keyword evidence="1" id="KW-0436">Ligase</keyword>
<name>A0A2K0UMC7_TRIHA</name>
<dbReference type="Pfam" id="PF00117">
    <property type="entry name" value="GATase"/>
    <property type="match status" value="1"/>
</dbReference>
<feature type="domain" description="Glutamine amidotransferase" evidence="6">
    <location>
        <begin position="2"/>
        <end position="64"/>
    </location>
</feature>
<evidence type="ECO:0000256" key="3">
    <source>
        <dbReference type="ARBA" id="ARBA00022749"/>
    </source>
</evidence>
<dbReference type="GO" id="GO:0005524">
    <property type="term" value="F:ATP binding"/>
    <property type="evidence" value="ECO:0007669"/>
    <property type="project" value="UniProtKB-KW"/>
</dbReference>
<keyword evidence="3" id="KW-0332">GMP biosynthesis</keyword>
<dbReference type="AlphaFoldDB" id="A0A2K0UMC7"/>